<evidence type="ECO:0000256" key="1">
    <source>
        <dbReference type="ARBA" id="ARBA00004141"/>
    </source>
</evidence>
<dbReference type="PANTHER" id="PTHR23423">
    <property type="entry name" value="ORGANIC SOLUTE TRANSPORTER-RELATED"/>
    <property type="match status" value="1"/>
</dbReference>
<keyword evidence="2" id="KW-0812">Transmembrane</keyword>
<sequence length="195" mass="21686">MDKSSSGSKGLEHGRQAGPIKSKSYFTICIHKFLVMMVEEYGGDDALLIRLHGARMRISTGPCCCCCLCLPPVPMSRTTLNILKCGTLQAAFLRPVLLFFAMVLWTNGNYEHGKACVQKTILSMVSKEIHNQWRKLRIPTFTSLLNPPVPPPTTSLSADDFATFSQQSVLTLATTYYVSFQATLNILHILFTVCY</sequence>
<reference evidence="5 6" key="1">
    <citation type="journal article" date="2021" name="Cell">
        <title>Tracing the genetic footprints of vertebrate landing in non-teleost ray-finned fishes.</title>
        <authorList>
            <person name="Bi X."/>
            <person name="Wang K."/>
            <person name="Yang L."/>
            <person name="Pan H."/>
            <person name="Jiang H."/>
            <person name="Wei Q."/>
            <person name="Fang M."/>
            <person name="Yu H."/>
            <person name="Zhu C."/>
            <person name="Cai Y."/>
            <person name="He Y."/>
            <person name="Gan X."/>
            <person name="Zeng H."/>
            <person name="Yu D."/>
            <person name="Zhu Y."/>
            <person name="Jiang H."/>
            <person name="Qiu Q."/>
            <person name="Yang H."/>
            <person name="Zhang Y.E."/>
            <person name="Wang W."/>
            <person name="Zhu M."/>
            <person name="He S."/>
            <person name="Zhang G."/>
        </authorList>
    </citation>
    <scope>NUCLEOTIDE SEQUENCE [LARGE SCALE GENOMIC DNA]</scope>
    <source>
        <strain evidence="5">Bchr_013</strain>
    </source>
</reference>
<feature type="non-terminal residue" evidence="5">
    <location>
        <position position="195"/>
    </location>
</feature>
<gene>
    <name evidence="5" type="primary">Slc51a_1</name>
    <name evidence="5" type="ORF">GTO96_0002781</name>
</gene>
<comment type="caution">
    <text evidence="5">The sequence shown here is derived from an EMBL/GenBank/DDBJ whole genome shotgun (WGS) entry which is preliminary data.</text>
</comment>
<accession>A0A8X8BMR3</accession>
<protein>
    <submittedName>
        <fullName evidence="5">OSTA protein</fullName>
    </submittedName>
</protein>
<dbReference type="InterPro" id="IPR005178">
    <property type="entry name" value="Ostalpha/TMEM184C"/>
</dbReference>
<evidence type="ECO:0000256" key="4">
    <source>
        <dbReference type="ARBA" id="ARBA00023136"/>
    </source>
</evidence>
<dbReference type="Proteomes" id="UP000886611">
    <property type="component" value="Unassembled WGS sequence"/>
</dbReference>
<keyword evidence="3" id="KW-1133">Transmembrane helix</keyword>
<dbReference type="Pfam" id="PF03619">
    <property type="entry name" value="Solute_trans_a"/>
    <property type="match status" value="1"/>
</dbReference>
<keyword evidence="4" id="KW-0472">Membrane</keyword>
<proteinExistence type="predicted"/>
<dbReference type="EMBL" id="JAATIS010003638">
    <property type="protein sequence ID" value="KAG2463738.1"/>
    <property type="molecule type" value="Genomic_DNA"/>
</dbReference>
<keyword evidence="6" id="KW-1185">Reference proteome</keyword>
<evidence type="ECO:0000256" key="3">
    <source>
        <dbReference type="ARBA" id="ARBA00022989"/>
    </source>
</evidence>
<evidence type="ECO:0000256" key="2">
    <source>
        <dbReference type="ARBA" id="ARBA00022692"/>
    </source>
</evidence>
<dbReference type="SMART" id="SM01417">
    <property type="entry name" value="Solute_trans_a"/>
    <property type="match status" value="1"/>
</dbReference>
<dbReference type="GO" id="GO:0016020">
    <property type="term" value="C:membrane"/>
    <property type="evidence" value="ECO:0007669"/>
    <property type="project" value="UniProtKB-SubCell"/>
</dbReference>
<feature type="non-terminal residue" evidence="5">
    <location>
        <position position="1"/>
    </location>
</feature>
<organism evidence="5 6">
    <name type="scientific">Polypterus senegalus</name>
    <name type="common">Senegal bichir</name>
    <dbReference type="NCBI Taxonomy" id="55291"/>
    <lineage>
        <taxon>Eukaryota</taxon>
        <taxon>Metazoa</taxon>
        <taxon>Chordata</taxon>
        <taxon>Craniata</taxon>
        <taxon>Vertebrata</taxon>
        <taxon>Euteleostomi</taxon>
        <taxon>Actinopterygii</taxon>
        <taxon>Polypteriformes</taxon>
        <taxon>Polypteridae</taxon>
        <taxon>Polypterus</taxon>
    </lineage>
</organism>
<comment type="subcellular location">
    <subcellularLocation>
        <location evidence="1">Membrane</location>
        <topology evidence="1">Multi-pass membrane protein</topology>
    </subcellularLocation>
</comment>
<dbReference type="AlphaFoldDB" id="A0A8X8BMR3"/>
<name>A0A8X8BMR3_POLSE</name>
<evidence type="ECO:0000313" key="5">
    <source>
        <dbReference type="EMBL" id="KAG2463738.1"/>
    </source>
</evidence>
<evidence type="ECO:0000313" key="6">
    <source>
        <dbReference type="Proteomes" id="UP000886611"/>
    </source>
</evidence>